<dbReference type="RefSeq" id="WP_237383276.1">
    <property type="nucleotide sequence ID" value="NZ_CP071793.1"/>
</dbReference>
<reference evidence="1" key="1">
    <citation type="submission" date="2021-03" db="EMBL/GenBank/DDBJ databases">
        <title>Acanthopleuribacteraceae sp. M133.</title>
        <authorList>
            <person name="Wang G."/>
        </authorList>
    </citation>
    <scope>NUCLEOTIDE SEQUENCE</scope>
    <source>
        <strain evidence="1">M133</strain>
    </source>
</reference>
<proteinExistence type="predicted"/>
<organism evidence="1 2">
    <name type="scientific">Sulfidibacter corallicola</name>
    <dbReference type="NCBI Taxonomy" id="2818388"/>
    <lineage>
        <taxon>Bacteria</taxon>
        <taxon>Pseudomonadati</taxon>
        <taxon>Acidobacteriota</taxon>
        <taxon>Holophagae</taxon>
        <taxon>Acanthopleuribacterales</taxon>
        <taxon>Acanthopleuribacteraceae</taxon>
        <taxon>Sulfidibacter</taxon>
    </lineage>
</organism>
<dbReference type="AlphaFoldDB" id="A0A8A4TUZ0"/>
<accession>A0A8A4TUZ0</accession>
<evidence type="ECO:0000313" key="2">
    <source>
        <dbReference type="Proteomes" id="UP000663929"/>
    </source>
</evidence>
<name>A0A8A4TUZ0_SULCO</name>
<dbReference type="KEGG" id="scor:J3U87_12025"/>
<dbReference type="Proteomes" id="UP000663929">
    <property type="component" value="Chromosome"/>
</dbReference>
<evidence type="ECO:0000313" key="1">
    <source>
        <dbReference type="EMBL" id="QTD53177.1"/>
    </source>
</evidence>
<dbReference type="EMBL" id="CP071793">
    <property type="protein sequence ID" value="QTD53177.1"/>
    <property type="molecule type" value="Genomic_DNA"/>
</dbReference>
<gene>
    <name evidence="1" type="ORF">J3U87_12025</name>
</gene>
<protein>
    <submittedName>
        <fullName evidence="1">Uncharacterized protein</fullName>
    </submittedName>
</protein>
<keyword evidence="2" id="KW-1185">Reference proteome</keyword>
<sequence>MRIAMATIVIDGGEHIEVESSESDSVFDILLKAQKDGWSPTQTIGRVSVGERYIEPLNEEALKAVTAEGGVIGVWLVQEEPSRSVSQIISDSGEYLQRLESGFQELSEKIRVQGNPGDHQSLSDGVSGLRTILELFGTFLQQDNLPAELREEFTGFLEELNEKSRELNEAQESGDMTMIADILEYEFVEAIQQLRTFLEKMSEFAED</sequence>